<feature type="region of interest" description="Disordered" evidence="2">
    <location>
        <begin position="124"/>
        <end position="143"/>
    </location>
</feature>
<dbReference type="Proteomes" id="UP000030651">
    <property type="component" value="Unassembled WGS sequence"/>
</dbReference>
<dbReference type="PANTHER" id="PTHR35392">
    <property type="entry name" value="ZN(II)2CYS6 TRANSCRIPTION FACTOR (EUROFUNG)-RELATED-RELATED"/>
    <property type="match status" value="1"/>
</dbReference>
<proteinExistence type="predicted"/>
<dbReference type="OMA" id="FYHYQFR"/>
<dbReference type="KEGG" id="pfy:PFICI_01510"/>
<evidence type="ECO:0000313" key="5">
    <source>
        <dbReference type="Proteomes" id="UP000030651"/>
    </source>
</evidence>
<dbReference type="InParanoid" id="W3XQ99"/>
<dbReference type="EMBL" id="KI912109">
    <property type="protein sequence ID" value="ETS87682.1"/>
    <property type="molecule type" value="Genomic_DNA"/>
</dbReference>
<dbReference type="RefSeq" id="XP_007828282.1">
    <property type="nucleotide sequence ID" value="XM_007830091.1"/>
</dbReference>
<protein>
    <recommendedName>
        <fullName evidence="3">Zn(2)-C6 fungal-type domain-containing protein</fullName>
    </recommendedName>
</protein>
<dbReference type="CDD" id="cd00067">
    <property type="entry name" value="GAL4"/>
    <property type="match status" value="1"/>
</dbReference>
<evidence type="ECO:0000259" key="3">
    <source>
        <dbReference type="PROSITE" id="PS50048"/>
    </source>
</evidence>
<dbReference type="AlphaFoldDB" id="W3XQ99"/>
<dbReference type="GO" id="GO:0008270">
    <property type="term" value="F:zinc ion binding"/>
    <property type="evidence" value="ECO:0007669"/>
    <property type="project" value="InterPro"/>
</dbReference>
<gene>
    <name evidence="4" type="ORF">PFICI_01510</name>
</gene>
<feature type="domain" description="Zn(2)-C6 fungal-type" evidence="3">
    <location>
        <begin position="218"/>
        <end position="247"/>
    </location>
</feature>
<evidence type="ECO:0000313" key="4">
    <source>
        <dbReference type="EMBL" id="ETS87682.1"/>
    </source>
</evidence>
<dbReference type="PROSITE" id="PS00463">
    <property type="entry name" value="ZN2_CY6_FUNGAL_1"/>
    <property type="match status" value="1"/>
</dbReference>
<evidence type="ECO:0000256" key="2">
    <source>
        <dbReference type="SAM" id="MobiDB-lite"/>
    </source>
</evidence>
<evidence type="ECO:0000256" key="1">
    <source>
        <dbReference type="ARBA" id="ARBA00023242"/>
    </source>
</evidence>
<dbReference type="GeneID" id="19266523"/>
<reference evidence="5" key="1">
    <citation type="journal article" date="2015" name="BMC Genomics">
        <title>Genomic and transcriptomic analysis of the endophytic fungus Pestalotiopsis fici reveals its lifestyle and high potential for synthesis of natural products.</title>
        <authorList>
            <person name="Wang X."/>
            <person name="Zhang X."/>
            <person name="Liu L."/>
            <person name="Xiang M."/>
            <person name="Wang W."/>
            <person name="Sun X."/>
            <person name="Che Y."/>
            <person name="Guo L."/>
            <person name="Liu G."/>
            <person name="Guo L."/>
            <person name="Wang C."/>
            <person name="Yin W.B."/>
            <person name="Stadler M."/>
            <person name="Zhang X."/>
            <person name="Liu X."/>
        </authorList>
    </citation>
    <scope>NUCLEOTIDE SEQUENCE [LARGE SCALE GENOMIC DNA]</scope>
    <source>
        <strain evidence="5">W106-1 / CGMCC3.15140</strain>
    </source>
</reference>
<feature type="region of interest" description="Disordered" evidence="2">
    <location>
        <begin position="78"/>
        <end position="119"/>
    </location>
</feature>
<dbReference type="OrthoDB" id="5426982at2759"/>
<keyword evidence="5" id="KW-1185">Reference proteome</keyword>
<keyword evidence="1" id="KW-0539">Nucleus</keyword>
<name>W3XQ99_PESFW</name>
<dbReference type="HOGENOM" id="CLU_450628_0_0_1"/>
<dbReference type="PROSITE" id="PS50048">
    <property type="entry name" value="ZN2_CY6_FUNGAL_2"/>
    <property type="match status" value="1"/>
</dbReference>
<organism evidence="4 5">
    <name type="scientific">Pestalotiopsis fici (strain W106-1 / CGMCC3.15140)</name>
    <dbReference type="NCBI Taxonomy" id="1229662"/>
    <lineage>
        <taxon>Eukaryota</taxon>
        <taxon>Fungi</taxon>
        <taxon>Dikarya</taxon>
        <taxon>Ascomycota</taxon>
        <taxon>Pezizomycotina</taxon>
        <taxon>Sordariomycetes</taxon>
        <taxon>Xylariomycetidae</taxon>
        <taxon>Amphisphaeriales</taxon>
        <taxon>Sporocadaceae</taxon>
        <taxon>Pestalotiopsis</taxon>
    </lineage>
</organism>
<dbReference type="eggNOG" id="ENOG502T5Q1">
    <property type="taxonomic scope" value="Eukaryota"/>
</dbReference>
<feature type="compositionally biased region" description="Low complexity" evidence="2">
    <location>
        <begin position="170"/>
        <end position="190"/>
    </location>
</feature>
<sequence length="606" mass="68339">MQMDHSRETPQFVEGIKLVIQEVQKPRPRFLQNPGAADFYLPHSPFHSSPEVSEPGDESLFDDFFDWTLWREDQVINAPSRSKSDSPSMPGLTSGTTPPPSEKDGATSPPREKEDYSQYRSQLKEAKKTDDGYTFPQQRELRPKNNSAYHLHISVNNAHSAGASINGYNSESTLLSPPSSPRSSSDGSQLNNPYLARGKRNGPLKNGDEVAEVRAVGACVCCRVRKVKCDEKDVCGKCTEKAPKYKCGSGSILGRHICFRNPFAESQLLFPQIAKTDTGRFPSLIASRPAPGDKVGTLNVYFRPAMNDSIPQNPLRLHVVMKASSLVPGQEFDASNCNLHIDHQPNYVDLRQWAQQHMVNIGSTDFQSTLDNFVLEYTHTPIRAPGKHVALPKCDLLNKIHEMRCLYKIWSQKEFVYQYESGGPMHVLGKLLQTGLRNLAKFELRRLEQDVFALLEKSLVNPKQKDALQDDDQMAVWAAVLQLILMYYDLFGKTVSVNTMPPNHAYYRSAHQLRNISKKLFSALVVICEASFGKKELAFKVDSRQGEHQCRVKERMNAVLKQVEARRDEYIDSLDPKLNQLNVLLSVLRPKTTKKGHSAKRQKTSR</sequence>
<dbReference type="InterPro" id="IPR001138">
    <property type="entry name" value="Zn2Cys6_DnaBD"/>
</dbReference>
<feature type="compositionally biased region" description="Low complexity" evidence="2">
    <location>
        <begin position="86"/>
        <end position="96"/>
    </location>
</feature>
<accession>W3XQ99</accession>
<feature type="region of interest" description="Disordered" evidence="2">
    <location>
        <begin position="169"/>
        <end position="205"/>
    </location>
</feature>
<dbReference type="InterPro" id="IPR052973">
    <property type="entry name" value="Fungal_sec-metab_reg_TF"/>
</dbReference>
<feature type="compositionally biased region" description="Basic and acidic residues" evidence="2">
    <location>
        <begin position="101"/>
        <end position="119"/>
    </location>
</feature>
<dbReference type="GO" id="GO:0000981">
    <property type="term" value="F:DNA-binding transcription factor activity, RNA polymerase II-specific"/>
    <property type="evidence" value="ECO:0007669"/>
    <property type="project" value="InterPro"/>
</dbReference>